<evidence type="ECO:0000256" key="1">
    <source>
        <dbReference type="SAM" id="MobiDB-lite"/>
    </source>
</evidence>
<name>A0ABP0Y4W2_9ROSI</name>
<dbReference type="EMBL" id="OZ021736">
    <property type="protein sequence ID" value="CAK9315444.1"/>
    <property type="molecule type" value="Genomic_DNA"/>
</dbReference>
<evidence type="ECO:0000313" key="2">
    <source>
        <dbReference type="EMBL" id="CAK9315444.1"/>
    </source>
</evidence>
<evidence type="ECO:0000313" key="3">
    <source>
        <dbReference type="Proteomes" id="UP001642487"/>
    </source>
</evidence>
<feature type="region of interest" description="Disordered" evidence="1">
    <location>
        <begin position="65"/>
        <end position="106"/>
    </location>
</feature>
<reference evidence="2 3" key="1">
    <citation type="submission" date="2024-03" db="EMBL/GenBank/DDBJ databases">
        <authorList>
            <person name="Gkanogiannis A."/>
            <person name="Becerra Lopez-Lavalle L."/>
        </authorList>
    </citation>
    <scope>NUCLEOTIDE SEQUENCE [LARGE SCALE GENOMIC DNA]</scope>
</reference>
<dbReference type="Proteomes" id="UP001642487">
    <property type="component" value="Chromosome 2"/>
</dbReference>
<accession>A0ABP0Y4W2</accession>
<feature type="region of interest" description="Disordered" evidence="1">
    <location>
        <begin position="1"/>
        <end position="30"/>
    </location>
</feature>
<protein>
    <submittedName>
        <fullName evidence="2">Uncharacterized protein</fullName>
    </submittedName>
</protein>
<keyword evidence="3" id="KW-1185">Reference proteome</keyword>
<proteinExistence type="predicted"/>
<feature type="compositionally biased region" description="Polar residues" evidence="1">
    <location>
        <begin position="17"/>
        <end position="30"/>
    </location>
</feature>
<feature type="compositionally biased region" description="Basic and acidic residues" evidence="1">
    <location>
        <begin position="82"/>
        <end position="97"/>
    </location>
</feature>
<sequence>MGSKPKRVNKICETNPEHNNSPTTKQLTGEQQRRWMAHSDVPMVKVTASCRALTGQQTVQWSNVGRNPLMANGLKNTSGGRKWADRNRNKHPSDEDRRRRRRTAVA</sequence>
<organism evidence="2 3">
    <name type="scientific">Citrullus colocynthis</name>
    <name type="common">colocynth</name>
    <dbReference type="NCBI Taxonomy" id="252529"/>
    <lineage>
        <taxon>Eukaryota</taxon>
        <taxon>Viridiplantae</taxon>
        <taxon>Streptophyta</taxon>
        <taxon>Embryophyta</taxon>
        <taxon>Tracheophyta</taxon>
        <taxon>Spermatophyta</taxon>
        <taxon>Magnoliopsida</taxon>
        <taxon>eudicotyledons</taxon>
        <taxon>Gunneridae</taxon>
        <taxon>Pentapetalae</taxon>
        <taxon>rosids</taxon>
        <taxon>fabids</taxon>
        <taxon>Cucurbitales</taxon>
        <taxon>Cucurbitaceae</taxon>
        <taxon>Benincaseae</taxon>
        <taxon>Citrullus</taxon>
    </lineage>
</organism>
<gene>
    <name evidence="2" type="ORF">CITCOLO1_LOCUS7240</name>
</gene>